<sequence length="35" mass="3922">MLRKNAPVSVLPYMNVQLSEGSAIFESGYTYFHDG</sequence>
<dbReference type="AlphaFoldDB" id="A0A1G7RJ04"/>
<accession>A0A1G7RJ04</accession>
<evidence type="ECO:0000313" key="1">
    <source>
        <dbReference type="EMBL" id="SDG10645.1"/>
    </source>
</evidence>
<proteinExistence type="predicted"/>
<name>A0A1G7RJ04_9GAMM</name>
<dbReference type="EMBL" id="FNCI01000004">
    <property type="protein sequence ID" value="SDG10645.1"/>
    <property type="molecule type" value="Genomic_DNA"/>
</dbReference>
<dbReference type="Proteomes" id="UP000198641">
    <property type="component" value="Unassembled WGS sequence"/>
</dbReference>
<evidence type="ECO:0000313" key="2">
    <source>
        <dbReference type="Proteomes" id="UP000198641"/>
    </source>
</evidence>
<reference evidence="1 2" key="1">
    <citation type="submission" date="2016-10" db="EMBL/GenBank/DDBJ databases">
        <authorList>
            <person name="de Groot N.N."/>
        </authorList>
    </citation>
    <scope>NUCLEOTIDE SEQUENCE [LARGE SCALE GENOMIC DNA]</scope>
    <source>
        <strain evidence="1 2">BH539</strain>
    </source>
</reference>
<keyword evidence="2" id="KW-1185">Reference proteome</keyword>
<organism evidence="1 2">
    <name type="scientific">Onishia taeanensis</name>
    <dbReference type="NCBI Taxonomy" id="284577"/>
    <lineage>
        <taxon>Bacteria</taxon>
        <taxon>Pseudomonadati</taxon>
        <taxon>Pseudomonadota</taxon>
        <taxon>Gammaproteobacteria</taxon>
        <taxon>Oceanospirillales</taxon>
        <taxon>Halomonadaceae</taxon>
        <taxon>Onishia</taxon>
    </lineage>
</organism>
<gene>
    <name evidence="1" type="ORF">SAMN05216571_104289</name>
</gene>
<protein>
    <submittedName>
        <fullName evidence="1">Uncharacterized protein</fullName>
    </submittedName>
</protein>